<accession>X1RNZ2</accession>
<dbReference type="EMBL" id="BARW01013668">
    <property type="protein sequence ID" value="GAI82373.1"/>
    <property type="molecule type" value="Genomic_DNA"/>
</dbReference>
<gene>
    <name evidence="1" type="ORF">S12H4_24875</name>
</gene>
<protein>
    <submittedName>
        <fullName evidence="1">Uncharacterized protein</fullName>
    </submittedName>
</protein>
<comment type="caution">
    <text evidence="1">The sequence shown here is derived from an EMBL/GenBank/DDBJ whole genome shotgun (WGS) entry which is preliminary data.</text>
</comment>
<name>X1RNZ2_9ZZZZ</name>
<evidence type="ECO:0000313" key="1">
    <source>
        <dbReference type="EMBL" id="GAI82373.1"/>
    </source>
</evidence>
<dbReference type="AlphaFoldDB" id="X1RNZ2"/>
<organism evidence="1">
    <name type="scientific">marine sediment metagenome</name>
    <dbReference type="NCBI Taxonomy" id="412755"/>
    <lineage>
        <taxon>unclassified sequences</taxon>
        <taxon>metagenomes</taxon>
        <taxon>ecological metagenomes</taxon>
    </lineage>
</organism>
<feature type="non-terminal residue" evidence="1">
    <location>
        <position position="85"/>
    </location>
</feature>
<proteinExistence type="predicted"/>
<sequence>MPFPNITICNFGAGPIILIGDQNVELTTGFTSFESYIDGKNYEHSKEMEQILEITGMRPISGAGPIILIGDQNVELTTGFTSFES</sequence>
<reference evidence="1" key="1">
    <citation type="journal article" date="2014" name="Front. Microbiol.">
        <title>High frequency of phylogenetically diverse reductive dehalogenase-homologous genes in deep subseafloor sedimentary metagenomes.</title>
        <authorList>
            <person name="Kawai M."/>
            <person name="Futagami T."/>
            <person name="Toyoda A."/>
            <person name="Takaki Y."/>
            <person name="Nishi S."/>
            <person name="Hori S."/>
            <person name="Arai W."/>
            <person name="Tsubouchi T."/>
            <person name="Morono Y."/>
            <person name="Uchiyama I."/>
            <person name="Ito T."/>
            <person name="Fujiyama A."/>
            <person name="Inagaki F."/>
            <person name="Takami H."/>
        </authorList>
    </citation>
    <scope>NUCLEOTIDE SEQUENCE</scope>
    <source>
        <strain evidence="1">Expedition CK06-06</strain>
    </source>
</reference>